<feature type="region of interest" description="Disordered" evidence="1">
    <location>
        <begin position="222"/>
        <end position="250"/>
    </location>
</feature>
<name>A0AAV1NY86_SCOSC</name>
<dbReference type="EMBL" id="CAWUFR010000071">
    <property type="protein sequence ID" value="CAK6964332.1"/>
    <property type="molecule type" value="Genomic_DNA"/>
</dbReference>
<feature type="region of interest" description="Disordered" evidence="1">
    <location>
        <begin position="37"/>
        <end position="127"/>
    </location>
</feature>
<evidence type="ECO:0000313" key="2">
    <source>
        <dbReference type="EMBL" id="CAK6964332.1"/>
    </source>
</evidence>
<dbReference type="AlphaFoldDB" id="A0AAV1NY86"/>
<keyword evidence="3" id="KW-1185">Reference proteome</keyword>
<feature type="compositionally biased region" description="Basic and acidic residues" evidence="1">
    <location>
        <begin position="64"/>
        <end position="76"/>
    </location>
</feature>
<sequence>MLVIDVNHPEVHISFGWHGGGCCLPWGKKAIPWDWERWRDKDNKKGKKERLATKGEKGGQTMDESGRQTHRKENLKLPHLGQPPPLDDSPRHLVGSSVSYQNPASVEDHSLQTPPPDAEHPPTTREWGVPVTPNEGPSLVSVLQPPLCSKDMGTSLICCNYHSITCICNLLIGYPPRTFSCCAYGLLDSSERLETLRAPTYFTCDESHYCWTKCRPSPFLKNRPAKTGGRETVWQSTSSRHLPHPFPPSK</sequence>
<accession>A0AAV1NY86</accession>
<comment type="caution">
    <text evidence="2">The sequence shown here is derived from an EMBL/GenBank/DDBJ whole genome shotgun (WGS) entry which is preliminary data.</text>
</comment>
<feature type="compositionally biased region" description="Basic and acidic residues" evidence="1">
    <location>
        <begin position="37"/>
        <end position="57"/>
    </location>
</feature>
<dbReference type="Proteomes" id="UP001314229">
    <property type="component" value="Unassembled WGS sequence"/>
</dbReference>
<organism evidence="2 3">
    <name type="scientific">Scomber scombrus</name>
    <name type="common">Atlantic mackerel</name>
    <name type="synonym">Scomber vernalis</name>
    <dbReference type="NCBI Taxonomy" id="13677"/>
    <lineage>
        <taxon>Eukaryota</taxon>
        <taxon>Metazoa</taxon>
        <taxon>Chordata</taxon>
        <taxon>Craniata</taxon>
        <taxon>Vertebrata</taxon>
        <taxon>Euteleostomi</taxon>
        <taxon>Actinopterygii</taxon>
        <taxon>Neopterygii</taxon>
        <taxon>Teleostei</taxon>
        <taxon>Neoteleostei</taxon>
        <taxon>Acanthomorphata</taxon>
        <taxon>Pelagiaria</taxon>
        <taxon>Scombriformes</taxon>
        <taxon>Scombridae</taxon>
        <taxon>Scomber</taxon>
    </lineage>
</organism>
<evidence type="ECO:0000313" key="3">
    <source>
        <dbReference type="Proteomes" id="UP001314229"/>
    </source>
</evidence>
<protein>
    <submittedName>
        <fullName evidence="2">Uncharacterized protein</fullName>
    </submittedName>
</protein>
<gene>
    <name evidence="2" type="ORF">FSCOSCO3_A021913</name>
</gene>
<proteinExistence type="predicted"/>
<reference evidence="2 3" key="1">
    <citation type="submission" date="2024-01" db="EMBL/GenBank/DDBJ databases">
        <authorList>
            <person name="Alioto T."/>
            <person name="Alioto T."/>
            <person name="Gomez Garrido J."/>
        </authorList>
    </citation>
    <scope>NUCLEOTIDE SEQUENCE [LARGE SCALE GENOMIC DNA]</scope>
</reference>
<evidence type="ECO:0000256" key="1">
    <source>
        <dbReference type="SAM" id="MobiDB-lite"/>
    </source>
</evidence>